<evidence type="ECO:0000256" key="1">
    <source>
        <dbReference type="ARBA" id="ARBA00022630"/>
    </source>
</evidence>
<sequence length="194" mass="20735">DPRPLEVPGEKEFLGRGVGYCVTCDGPLFAGKEVAVVGGGNSGFEAAIELSKYCPKVYILHSGSKPKADELAQERVGKNKKIEIILNAKTKEIKGDKFVNLLIYEDAPSKKIKELLVKGVFVQIGYVPATGFLKGLVDFNKKDEIKIDAVTCETKTPGLFAAGDVTNAPVKQIIVAAGDGCKAALSAYKYLQNG</sequence>
<accession>X0VDM3</accession>
<protein>
    <recommendedName>
        <fullName evidence="6">FAD/NAD(P)-binding domain-containing protein</fullName>
    </recommendedName>
</protein>
<dbReference type="GO" id="GO:0016668">
    <property type="term" value="F:oxidoreductase activity, acting on a sulfur group of donors, NAD(P) as acceptor"/>
    <property type="evidence" value="ECO:0007669"/>
    <property type="project" value="UniProtKB-ARBA"/>
</dbReference>
<reference evidence="7" key="1">
    <citation type="journal article" date="2014" name="Front. Microbiol.">
        <title>High frequency of phylogenetically diverse reductive dehalogenase-homologous genes in deep subseafloor sedimentary metagenomes.</title>
        <authorList>
            <person name="Kawai M."/>
            <person name="Futagami T."/>
            <person name="Toyoda A."/>
            <person name="Takaki Y."/>
            <person name="Nishi S."/>
            <person name="Hori S."/>
            <person name="Arai W."/>
            <person name="Tsubouchi T."/>
            <person name="Morono Y."/>
            <person name="Uchiyama I."/>
            <person name="Ito T."/>
            <person name="Fujiyama A."/>
            <person name="Inagaki F."/>
            <person name="Takami H."/>
        </authorList>
    </citation>
    <scope>NUCLEOTIDE SEQUENCE</scope>
    <source>
        <strain evidence="7">Expedition CK06-06</strain>
    </source>
</reference>
<comment type="caution">
    <text evidence="7">The sequence shown here is derived from an EMBL/GenBank/DDBJ whole genome shotgun (WGS) entry which is preliminary data.</text>
</comment>
<evidence type="ECO:0000256" key="2">
    <source>
        <dbReference type="ARBA" id="ARBA00022827"/>
    </source>
</evidence>
<dbReference type="PANTHER" id="PTHR48105">
    <property type="entry name" value="THIOREDOXIN REDUCTASE 1-RELATED-RELATED"/>
    <property type="match status" value="1"/>
</dbReference>
<keyword evidence="3" id="KW-0560">Oxidoreductase</keyword>
<feature type="domain" description="FAD/NAD(P)-binding" evidence="6">
    <location>
        <begin position="2"/>
        <end position="180"/>
    </location>
</feature>
<organism evidence="7">
    <name type="scientific">marine sediment metagenome</name>
    <dbReference type="NCBI Taxonomy" id="412755"/>
    <lineage>
        <taxon>unclassified sequences</taxon>
        <taxon>metagenomes</taxon>
        <taxon>ecological metagenomes</taxon>
    </lineage>
</organism>
<keyword evidence="2" id="KW-0274">FAD</keyword>
<dbReference type="PRINTS" id="PR00368">
    <property type="entry name" value="FADPNR"/>
</dbReference>
<keyword evidence="5" id="KW-0676">Redox-active center</keyword>
<evidence type="ECO:0000256" key="3">
    <source>
        <dbReference type="ARBA" id="ARBA00023002"/>
    </source>
</evidence>
<dbReference type="Pfam" id="PF07992">
    <property type="entry name" value="Pyr_redox_2"/>
    <property type="match status" value="1"/>
</dbReference>
<dbReference type="EMBL" id="BARS01025991">
    <property type="protein sequence ID" value="GAG10558.1"/>
    <property type="molecule type" value="Genomic_DNA"/>
</dbReference>
<keyword evidence="4" id="KW-1015">Disulfide bond</keyword>
<proteinExistence type="predicted"/>
<dbReference type="AlphaFoldDB" id="X0VDM3"/>
<evidence type="ECO:0000313" key="7">
    <source>
        <dbReference type="EMBL" id="GAG10558.1"/>
    </source>
</evidence>
<name>X0VDM3_9ZZZZ</name>
<evidence type="ECO:0000259" key="6">
    <source>
        <dbReference type="Pfam" id="PF07992"/>
    </source>
</evidence>
<dbReference type="InterPro" id="IPR036188">
    <property type="entry name" value="FAD/NAD-bd_sf"/>
</dbReference>
<dbReference type="InterPro" id="IPR023753">
    <property type="entry name" value="FAD/NAD-binding_dom"/>
</dbReference>
<dbReference type="InterPro" id="IPR050097">
    <property type="entry name" value="Ferredoxin-NADP_redctase_2"/>
</dbReference>
<evidence type="ECO:0000256" key="4">
    <source>
        <dbReference type="ARBA" id="ARBA00023157"/>
    </source>
</evidence>
<dbReference type="SUPFAM" id="SSF51905">
    <property type="entry name" value="FAD/NAD(P)-binding domain"/>
    <property type="match status" value="1"/>
</dbReference>
<dbReference type="PRINTS" id="PR00469">
    <property type="entry name" value="PNDRDTASEII"/>
</dbReference>
<keyword evidence="1" id="KW-0285">Flavoprotein</keyword>
<dbReference type="Gene3D" id="3.50.50.60">
    <property type="entry name" value="FAD/NAD(P)-binding domain"/>
    <property type="match status" value="2"/>
</dbReference>
<dbReference type="PROSITE" id="PS00573">
    <property type="entry name" value="PYRIDINE_REDOX_2"/>
    <property type="match status" value="1"/>
</dbReference>
<feature type="non-terminal residue" evidence="7">
    <location>
        <position position="1"/>
    </location>
</feature>
<evidence type="ECO:0000256" key="5">
    <source>
        <dbReference type="ARBA" id="ARBA00023284"/>
    </source>
</evidence>
<dbReference type="InterPro" id="IPR008255">
    <property type="entry name" value="Pyr_nucl-diS_OxRdtase_2_AS"/>
</dbReference>
<gene>
    <name evidence="7" type="ORF">S01H1_41008</name>
</gene>